<evidence type="ECO:0000313" key="3">
    <source>
        <dbReference type="EMBL" id="KAH7431086.1"/>
    </source>
</evidence>
<dbReference type="EMBL" id="CM035413">
    <property type="protein sequence ID" value="KAH7431087.1"/>
    <property type="molecule type" value="Genomic_DNA"/>
</dbReference>
<protein>
    <recommendedName>
        <fullName evidence="2">Glutaredoxin domain-containing protein</fullName>
    </recommendedName>
</protein>
<feature type="compositionally biased region" description="Low complexity" evidence="1">
    <location>
        <begin position="257"/>
        <end position="269"/>
    </location>
</feature>
<keyword evidence="4" id="KW-1185">Reference proteome</keyword>
<dbReference type="Proteomes" id="UP000825935">
    <property type="component" value="Chromosome 8"/>
</dbReference>
<proteinExistence type="predicted"/>
<dbReference type="OrthoDB" id="423313at2759"/>
<dbReference type="PANTHER" id="PTHR45669">
    <property type="entry name" value="GLUTAREDOXIN DOMAIN-CONTAINING CYSTEINE-RICH PROTEIN CG12206-RELATED"/>
    <property type="match status" value="1"/>
</dbReference>
<gene>
    <name evidence="3" type="ORF">KP509_08G029300</name>
</gene>
<comment type="caution">
    <text evidence="3">The sequence shown here is derived from an EMBL/GenBank/DDBJ whole genome shotgun (WGS) entry which is preliminary data.</text>
</comment>
<dbReference type="CDD" id="cd03031">
    <property type="entry name" value="GRX_GRX_like"/>
    <property type="match status" value="1"/>
</dbReference>
<accession>A0A8T2UB23</accession>
<feature type="region of interest" description="Disordered" evidence="1">
    <location>
        <begin position="77"/>
        <end position="96"/>
    </location>
</feature>
<dbReference type="EMBL" id="CM035413">
    <property type="protein sequence ID" value="KAH7431086.1"/>
    <property type="molecule type" value="Genomic_DNA"/>
</dbReference>
<dbReference type="AlphaFoldDB" id="A0A8T2UB23"/>
<dbReference type="Gene3D" id="3.40.30.10">
    <property type="entry name" value="Glutaredoxin"/>
    <property type="match status" value="1"/>
</dbReference>
<evidence type="ECO:0000256" key="1">
    <source>
        <dbReference type="SAM" id="MobiDB-lite"/>
    </source>
</evidence>
<reference evidence="3" key="1">
    <citation type="submission" date="2021-08" db="EMBL/GenBank/DDBJ databases">
        <title>WGS assembly of Ceratopteris richardii.</title>
        <authorList>
            <person name="Marchant D.B."/>
            <person name="Chen G."/>
            <person name="Jenkins J."/>
            <person name="Shu S."/>
            <person name="Leebens-Mack J."/>
            <person name="Grimwood J."/>
            <person name="Schmutz J."/>
            <person name="Soltis P."/>
            <person name="Soltis D."/>
            <person name="Chen Z.-H."/>
        </authorList>
    </citation>
    <scope>NUCLEOTIDE SEQUENCE</scope>
    <source>
        <strain evidence="3">Whitten #5841</strain>
        <tissue evidence="3">Leaf</tissue>
    </source>
</reference>
<evidence type="ECO:0000259" key="2">
    <source>
        <dbReference type="Pfam" id="PF00462"/>
    </source>
</evidence>
<feature type="domain" description="Glutaredoxin" evidence="2">
    <location>
        <begin position="342"/>
        <end position="407"/>
    </location>
</feature>
<dbReference type="InterPro" id="IPR036249">
    <property type="entry name" value="Thioredoxin-like_sf"/>
</dbReference>
<dbReference type="Pfam" id="PF00462">
    <property type="entry name" value="Glutaredoxin"/>
    <property type="match status" value="1"/>
</dbReference>
<dbReference type="PANTHER" id="PTHR45669:SF7">
    <property type="entry name" value="F1N19.7"/>
    <property type="match status" value="1"/>
</dbReference>
<dbReference type="InterPro" id="IPR002109">
    <property type="entry name" value="Glutaredoxin"/>
</dbReference>
<sequence length="482" mass="53203">MGTSSSKHHLDSIDENARFLRRASFPSYVETDAVNLKKHSYATGNQDYYEDDICERGSLNRPNKEGNLFVRVRQSGSRSALMNGKKEKKEHNKKNRMVVQSAPATPMYAEADEVWEIIHEKKLGSIKVRSTKELSESVETGSSSFRCTDSLDAGSGLKLLLSPVTTPSSRSIPASSRFANITKNISFSGRHEYNPEHDFISSKKSHALDMHEHASCSEGMGDSEDAGSPLFDPSILATFEKAIEATSDDNWQASEVSTSSSSRNACSSSDVYSDADSPNHSEEQSMTAEALSANCALKQATQSQKPEMKCGAQAAMKRIRFQNDYWQDFELKCPPGCEEKIVLYFTSLRGIRKTYENCCMVKAILKGFGVPVDARDIWMHSKFKEELLNVMGTSLAVPTLFIKGRYIGGADDVKRLHDDGVLEHLLEGFPLESSGTCECCADVRFVPCGTCNGSCKMVFTDQVLRCPDCNENGLILCPACDL</sequence>
<evidence type="ECO:0000313" key="4">
    <source>
        <dbReference type="Proteomes" id="UP000825935"/>
    </source>
</evidence>
<dbReference type="SUPFAM" id="SSF52833">
    <property type="entry name" value="Thioredoxin-like"/>
    <property type="match status" value="1"/>
</dbReference>
<feature type="region of interest" description="Disordered" evidence="1">
    <location>
        <begin position="248"/>
        <end position="288"/>
    </location>
</feature>
<feature type="region of interest" description="Disordered" evidence="1">
    <location>
        <begin position="210"/>
        <end position="229"/>
    </location>
</feature>
<name>A0A8T2UB23_CERRI</name>
<dbReference type="PROSITE" id="PS51354">
    <property type="entry name" value="GLUTAREDOXIN_2"/>
    <property type="match status" value="1"/>
</dbReference>
<dbReference type="Pfam" id="PF23733">
    <property type="entry name" value="GRXCR1-2_C"/>
    <property type="match status" value="1"/>
</dbReference>
<organism evidence="3 4">
    <name type="scientific">Ceratopteris richardii</name>
    <name type="common">Triangle waterfern</name>
    <dbReference type="NCBI Taxonomy" id="49495"/>
    <lineage>
        <taxon>Eukaryota</taxon>
        <taxon>Viridiplantae</taxon>
        <taxon>Streptophyta</taxon>
        <taxon>Embryophyta</taxon>
        <taxon>Tracheophyta</taxon>
        <taxon>Polypodiopsida</taxon>
        <taxon>Polypodiidae</taxon>
        <taxon>Polypodiales</taxon>
        <taxon>Pteridineae</taxon>
        <taxon>Pteridaceae</taxon>
        <taxon>Parkerioideae</taxon>
        <taxon>Ceratopteris</taxon>
    </lineage>
</organism>